<keyword evidence="2" id="KW-1185">Reference proteome</keyword>
<organism evidence="1 2">
    <name type="scientific">Salinicola rhizosphaerae</name>
    <dbReference type="NCBI Taxonomy" id="1443141"/>
    <lineage>
        <taxon>Bacteria</taxon>
        <taxon>Pseudomonadati</taxon>
        <taxon>Pseudomonadota</taxon>
        <taxon>Gammaproteobacteria</taxon>
        <taxon>Oceanospirillales</taxon>
        <taxon>Halomonadaceae</taxon>
        <taxon>Salinicola</taxon>
    </lineage>
</organism>
<name>A0ABQ3DYB2_9GAMM</name>
<accession>A0ABQ3DYB2</accession>
<dbReference type="Proteomes" id="UP000646745">
    <property type="component" value="Unassembled WGS sequence"/>
</dbReference>
<comment type="caution">
    <text evidence="1">The sequence shown here is derived from an EMBL/GenBank/DDBJ whole genome shotgun (WGS) entry which is preliminary data.</text>
</comment>
<dbReference type="EMBL" id="BMZI01000002">
    <property type="protein sequence ID" value="GHB12928.1"/>
    <property type="molecule type" value="Genomic_DNA"/>
</dbReference>
<evidence type="ECO:0000313" key="1">
    <source>
        <dbReference type="EMBL" id="GHB12928.1"/>
    </source>
</evidence>
<reference evidence="2" key="1">
    <citation type="journal article" date="2019" name="Int. J. Syst. Evol. Microbiol.">
        <title>The Global Catalogue of Microorganisms (GCM) 10K type strain sequencing project: providing services to taxonomists for standard genome sequencing and annotation.</title>
        <authorList>
            <consortium name="The Broad Institute Genomics Platform"/>
            <consortium name="The Broad Institute Genome Sequencing Center for Infectious Disease"/>
            <person name="Wu L."/>
            <person name="Ma J."/>
        </authorList>
    </citation>
    <scope>NUCLEOTIDE SEQUENCE [LARGE SCALE GENOMIC DNA]</scope>
    <source>
        <strain evidence="2">KCTC 32998</strain>
    </source>
</reference>
<protein>
    <submittedName>
        <fullName evidence="1">Uncharacterized protein</fullName>
    </submittedName>
</protein>
<gene>
    <name evidence="1" type="ORF">GCM10009038_08710</name>
</gene>
<sequence>MIIKNDIDSYVGELARLGLDTRISMISRNRYRLFVVDSDNKKLTKGYEFYSPERFHPRQVYTGADFQGKKFRALKHAFRDLLSTHYIYRLAHDTYGELQQEKKNEKRH</sequence>
<proteinExistence type="predicted"/>
<evidence type="ECO:0000313" key="2">
    <source>
        <dbReference type="Proteomes" id="UP000646745"/>
    </source>
</evidence>
<dbReference type="RefSeq" id="WP_189443426.1">
    <property type="nucleotide sequence ID" value="NZ_BMZI01000002.1"/>
</dbReference>